<feature type="modified residue" description="4-aspartylphosphate" evidence="3">
    <location>
        <position position="56"/>
    </location>
</feature>
<name>A0A7V2ZI85_9BACT</name>
<evidence type="ECO:0000256" key="1">
    <source>
        <dbReference type="ARBA" id="ARBA00022553"/>
    </source>
</evidence>
<dbReference type="InterPro" id="IPR036641">
    <property type="entry name" value="HPT_dom_sf"/>
</dbReference>
<dbReference type="PANTHER" id="PTHR44591:SF3">
    <property type="entry name" value="RESPONSE REGULATORY DOMAIN-CONTAINING PROTEIN"/>
    <property type="match status" value="1"/>
</dbReference>
<organism evidence="6">
    <name type="scientific">Ignavibacterium album</name>
    <dbReference type="NCBI Taxonomy" id="591197"/>
    <lineage>
        <taxon>Bacteria</taxon>
        <taxon>Pseudomonadati</taxon>
        <taxon>Ignavibacteriota</taxon>
        <taxon>Ignavibacteria</taxon>
        <taxon>Ignavibacteriales</taxon>
        <taxon>Ignavibacteriaceae</taxon>
        <taxon>Ignavibacterium</taxon>
    </lineage>
</organism>
<feature type="domain" description="Response regulatory" evidence="4">
    <location>
        <begin position="7"/>
        <end position="123"/>
    </location>
</feature>
<dbReference type="InterPro" id="IPR001789">
    <property type="entry name" value="Sig_transdc_resp-reg_receiver"/>
</dbReference>
<proteinExistence type="predicted"/>
<dbReference type="GO" id="GO:0000160">
    <property type="term" value="P:phosphorelay signal transduction system"/>
    <property type="evidence" value="ECO:0007669"/>
    <property type="project" value="InterPro"/>
</dbReference>
<dbReference type="RefSeq" id="WP_304146639.1">
    <property type="nucleotide sequence ID" value="NZ_JAOAIE010000090.1"/>
</dbReference>
<evidence type="ECO:0000259" key="4">
    <source>
        <dbReference type="PROSITE" id="PS50110"/>
    </source>
</evidence>
<feature type="modified residue" description="Phosphohistidine" evidence="2">
    <location>
        <position position="177"/>
    </location>
</feature>
<dbReference type="CDD" id="cd00156">
    <property type="entry name" value="REC"/>
    <property type="match status" value="1"/>
</dbReference>
<dbReference type="EMBL" id="DSUJ01000008">
    <property type="protein sequence ID" value="HFI90445.1"/>
    <property type="molecule type" value="Genomic_DNA"/>
</dbReference>
<dbReference type="Pfam" id="PF00072">
    <property type="entry name" value="Response_reg"/>
    <property type="match status" value="1"/>
</dbReference>
<dbReference type="SUPFAM" id="SSF52172">
    <property type="entry name" value="CheY-like"/>
    <property type="match status" value="1"/>
</dbReference>
<protein>
    <submittedName>
        <fullName evidence="6">Response regulator</fullName>
    </submittedName>
</protein>
<dbReference type="InterPro" id="IPR050595">
    <property type="entry name" value="Bact_response_regulator"/>
</dbReference>
<dbReference type="Pfam" id="PF01627">
    <property type="entry name" value="Hpt"/>
    <property type="match status" value="1"/>
</dbReference>
<accession>A0A7V2ZI85</accession>
<gene>
    <name evidence="6" type="ORF">ENS31_02815</name>
</gene>
<dbReference type="InterPro" id="IPR011006">
    <property type="entry name" value="CheY-like_superfamily"/>
</dbReference>
<dbReference type="Gene3D" id="3.40.50.2300">
    <property type="match status" value="1"/>
</dbReference>
<dbReference type="PANTHER" id="PTHR44591">
    <property type="entry name" value="STRESS RESPONSE REGULATOR PROTEIN 1"/>
    <property type="match status" value="1"/>
</dbReference>
<evidence type="ECO:0000259" key="5">
    <source>
        <dbReference type="PROSITE" id="PS50894"/>
    </source>
</evidence>
<dbReference type="GO" id="GO:0004672">
    <property type="term" value="F:protein kinase activity"/>
    <property type="evidence" value="ECO:0007669"/>
    <property type="project" value="UniProtKB-ARBA"/>
</dbReference>
<sequence length="233" mass="26186">MNNRAINILIVDDSDLTRSSLTKLFSDYNCNIITSIDGLDGIQKSLTSKPDIILLDILMPNLDGIKMLQVIKIIDELKKIPVIVISGNSNRTNVFASLEAGADKVITKPIDEDVLIKSIEELTKRKLTHKQKIEGVIVDSTIDELKKIYIKAFPQKEVQLNKAIAERDKYALGNIFHELKGVSASMGFPEVTEISRMIELALNSEKIDWNYIKNQTDEIISIIERKTFSLNGD</sequence>
<reference evidence="6" key="1">
    <citation type="journal article" date="2020" name="mSystems">
        <title>Genome- and Community-Level Interaction Insights into Carbon Utilization and Element Cycling Functions of Hydrothermarchaeota in Hydrothermal Sediment.</title>
        <authorList>
            <person name="Zhou Z."/>
            <person name="Liu Y."/>
            <person name="Xu W."/>
            <person name="Pan J."/>
            <person name="Luo Z.H."/>
            <person name="Li M."/>
        </authorList>
    </citation>
    <scope>NUCLEOTIDE SEQUENCE [LARGE SCALE GENOMIC DNA]</scope>
    <source>
        <strain evidence="6">SpSt-479</strain>
    </source>
</reference>
<evidence type="ECO:0000256" key="3">
    <source>
        <dbReference type="PROSITE-ProRule" id="PRU00169"/>
    </source>
</evidence>
<comment type="caution">
    <text evidence="6">The sequence shown here is derived from an EMBL/GenBank/DDBJ whole genome shotgun (WGS) entry which is preliminary data.</text>
</comment>
<dbReference type="AlphaFoldDB" id="A0A7V2ZI85"/>
<dbReference type="SUPFAM" id="SSF47226">
    <property type="entry name" value="Histidine-containing phosphotransfer domain, HPT domain"/>
    <property type="match status" value="1"/>
</dbReference>
<dbReference type="Gene3D" id="1.20.120.160">
    <property type="entry name" value="HPT domain"/>
    <property type="match status" value="1"/>
</dbReference>
<dbReference type="SMART" id="SM00448">
    <property type="entry name" value="REC"/>
    <property type="match status" value="1"/>
</dbReference>
<dbReference type="InterPro" id="IPR008207">
    <property type="entry name" value="Sig_transdc_His_kin_Hpt_dom"/>
</dbReference>
<evidence type="ECO:0000256" key="2">
    <source>
        <dbReference type="PROSITE-ProRule" id="PRU00110"/>
    </source>
</evidence>
<feature type="domain" description="HPt" evidence="5">
    <location>
        <begin position="138"/>
        <end position="233"/>
    </location>
</feature>
<evidence type="ECO:0000313" key="6">
    <source>
        <dbReference type="EMBL" id="HFI90445.1"/>
    </source>
</evidence>
<dbReference type="PROSITE" id="PS50894">
    <property type="entry name" value="HPT"/>
    <property type="match status" value="1"/>
</dbReference>
<keyword evidence="1 3" id="KW-0597">Phosphoprotein</keyword>
<dbReference type="PROSITE" id="PS50110">
    <property type="entry name" value="RESPONSE_REGULATORY"/>
    <property type="match status" value="1"/>
</dbReference>